<keyword evidence="1" id="KW-0611">Plant defense</keyword>
<dbReference type="EMBL" id="SDRB02005076">
    <property type="protein sequence ID" value="THG14826.1"/>
    <property type="molecule type" value="Genomic_DNA"/>
</dbReference>
<evidence type="ECO:0000256" key="1">
    <source>
        <dbReference type="ARBA" id="ARBA00022821"/>
    </source>
</evidence>
<dbReference type="Proteomes" id="UP000306102">
    <property type="component" value="Unassembled WGS sequence"/>
</dbReference>
<feature type="domain" description="Disease resistance protein At4g27190-like leucine-rich repeats" evidence="2">
    <location>
        <begin position="2"/>
        <end position="58"/>
    </location>
</feature>
<comment type="caution">
    <text evidence="3">The sequence shown here is derived from an EMBL/GenBank/DDBJ whole genome shotgun (WGS) entry which is preliminary data.</text>
</comment>
<dbReference type="PANTHER" id="PTHR33463">
    <property type="entry name" value="NB-ARC DOMAIN-CONTAINING PROTEIN-RELATED"/>
    <property type="match status" value="1"/>
</dbReference>
<proteinExistence type="predicted"/>
<dbReference type="SUPFAM" id="SSF52047">
    <property type="entry name" value="RNI-like"/>
    <property type="match status" value="1"/>
</dbReference>
<dbReference type="InterPro" id="IPR057135">
    <property type="entry name" value="At4g27190-like_LRR"/>
</dbReference>
<evidence type="ECO:0000259" key="2">
    <source>
        <dbReference type="Pfam" id="PF23247"/>
    </source>
</evidence>
<organism evidence="3 4">
    <name type="scientific">Camellia sinensis var. sinensis</name>
    <name type="common">China tea</name>
    <dbReference type="NCBI Taxonomy" id="542762"/>
    <lineage>
        <taxon>Eukaryota</taxon>
        <taxon>Viridiplantae</taxon>
        <taxon>Streptophyta</taxon>
        <taxon>Embryophyta</taxon>
        <taxon>Tracheophyta</taxon>
        <taxon>Spermatophyta</taxon>
        <taxon>Magnoliopsida</taxon>
        <taxon>eudicotyledons</taxon>
        <taxon>Gunneridae</taxon>
        <taxon>Pentapetalae</taxon>
        <taxon>asterids</taxon>
        <taxon>Ericales</taxon>
        <taxon>Theaceae</taxon>
        <taxon>Camellia</taxon>
    </lineage>
</organism>
<evidence type="ECO:0000313" key="3">
    <source>
        <dbReference type="EMBL" id="THG14826.1"/>
    </source>
</evidence>
<reference evidence="3 4" key="1">
    <citation type="journal article" date="2018" name="Proc. Natl. Acad. Sci. U.S.A.">
        <title>Draft genome sequence of Camellia sinensis var. sinensis provides insights into the evolution of the tea genome and tea quality.</title>
        <authorList>
            <person name="Wei C."/>
            <person name="Yang H."/>
            <person name="Wang S."/>
            <person name="Zhao J."/>
            <person name="Liu C."/>
            <person name="Gao L."/>
            <person name="Xia E."/>
            <person name="Lu Y."/>
            <person name="Tai Y."/>
            <person name="She G."/>
            <person name="Sun J."/>
            <person name="Cao H."/>
            <person name="Tong W."/>
            <person name="Gao Q."/>
            <person name="Li Y."/>
            <person name="Deng W."/>
            <person name="Jiang X."/>
            <person name="Wang W."/>
            <person name="Chen Q."/>
            <person name="Zhang S."/>
            <person name="Li H."/>
            <person name="Wu J."/>
            <person name="Wang P."/>
            <person name="Li P."/>
            <person name="Shi C."/>
            <person name="Zheng F."/>
            <person name="Jian J."/>
            <person name="Huang B."/>
            <person name="Shan D."/>
            <person name="Shi M."/>
            <person name="Fang C."/>
            <person name="Yue Y."/>
            <person name="Li F."/>
            <person name="Li D."/>
            <person name="Wei S."/>
            <person name="Han B."/>
            <person name="Jiang C."/>
            <person name="Yin Y."/>
            <person name="Xia T."/>
            <person name="Zhang Z."/>
            <person name="Bennetzen J.L."/>
            <person name="Zhao S."/>
            <person name="Wan X."/>
        </authorList>
    </citation>
    <scope>NUCLEOTIDE SEQUENCE [LARGE SCALE GENOMIC DNA]</scope>
    <source>
        <strain evidence="4">cv. Shuchazao</strain>
        <tissue evidence="3">Leaf</tissue>
    </source>
</reference>
<dbReference type="Gene3D" id="3.80.10.10">
    <property type="entry name" value="Ribonuclease Inhibitor"/>
    <property type="match status" value="1"/>
</dbReference>
<dbReference type="InterPro" id="IPR050905">
    <property type="entry name" value="Plant_NBS-LRR"/>
</dbReference>
<accession>A0A4S4EG87</accession>
<evidence type="ECO:0000313" key="4">
    <source>
        <dbReference type="Proteomes" id="UP000306102"/>
    </source>
</evidence>
<dbReference type="Pfam" id="PF23247">
    <property type="entry name" value="LRR_RPS2"/>
    <property type="match status" value="1"/>
</dbReference>
<dbReference type="AlphaFoldDB" id="A0A4S4EG87"/>
<gene>
    <name evidence="3" type="ORF">TEA_018681</name>
</gene>
<dbReference type="InterPro" id="IPR032675">
    <property type="entry name" value="LRR_dom_sf"/>
</dbReference>
<dbReference type="PANTHER" id="PTHR33463:SF198">
    <property type="entry name" value="RPP4C3"/>
    <property type="match status" value="1"/>
</dbReference>
<name>A0A4S4EG87_CAMSN</name>
<keyword evidence="4" id="KW-1185">Reference proteome</keyword>
<protein>
    <recommendedName>
        <fullName evidence="2">Disease resistance protein At4g27190-like leucine-rich repeats domain-containing protein</fullName>
    </recommendedName>
</protein>
<sequence length="149" mass="17324">MEYLSELTNLWKGPTQLVWLGNLMSVHVWHCEKLESMFSLFIARDLLQLQDLSIGRCDMMEIIVWSEGGEHEIATDKIEFPKLKQLHLRNLPSFTAICKAMNIIELPQPSYLALWEIPKLKRLCLLQIQRVIVIPSFNPSSTRRYASLI</sequence>